<protein>
    <recommendedName>
        <fullName evidence="2">DUF4440 domain-containing protein</fullName>
    </recommendedName>
</protein>
<evidence type="ECO:0000313" key="3">
    <source>
        <dbReference type="EMBL" id="GAA2208042.1"/>
    </source>
</evidence>
<keyword evidence="4" id="KW-1185">Reference proteome</keyword>
<reference evidence="3 4" key="1">
    <citation type="journal article" date="2019" name="Int. J. Syst. Evol. Microbiol.">
        <title>The Global Catalogue of Microorganisms (GCM) 10K type strain sequencing project: providing services to taxonomists for standard genome sequencing and annotation.</title>
        <authorList>
            <consortium name="The Broad Institute Genomics Platform"/>
            <consortium name="The Broad Institute Genome Sequencing Center for Infectious Disease"/>
            <person name="Wu L."/>
            <person name="Ma J."/>
        </authorList>
    </citation>
    <scope>NUCLEOTIDE SEQUENCE [LARGE SCALE GENOMIC DNA]</scope>
    <source>
        <strain evidence="3 4">JCM 16114</strain>
    </source>
</reference>
<evidence type="ECO:0000313" key="4">
    <source>
        <dbReference type="Proteomes" id="UP001499843"/>
    </source>
</evidence>
<dbReference type="Gene3D" id="3.10.450.50">
    <property type="match status" value="1"/>
</dbReference>
<feature type="transmembrane region" description="Helical" evidence="1">
    <location>
        <begin position="397"/>
        <end position="416"/>
    </location>
</feature>
<dbReference type="Pfam" id="PF14534">
    <property type="entry name" value="DUF4440"/>
    <property type="match status" value="1"/>
</dbReference>
<evidence type="ECO:0000259" key="2">
    <source>
        <dbReference type="Pfam" id="PF14534"/>
    </source>
</evidence>
<accession>A0ABN3CF67</accession>
<keyword evidence="1" id="KW-1133">Transmembrane helix</keyword>
<proteinExistence type="predicted"/>
<organism evidence="3 4">
    <name type="scientific">Nonomuraea monospora</name>
    <dbReference type="NCBI Taxonomy" id="568818"/>
    <lineage>
        <taxon>Bacteria</taxon>
        <taxon>Bacillati</taxon>
        <taxon>Actinomycetota</taxon>
        <taxon>Actinomycetes</taxon>
        <taxon>Streptosporangiales</taxon>
        <taxon>Streptosporangiaceae</taxon>
        <taxon>Nonomuraea</taxon>
    </lineage>
</organism>
<feature type="domain" description="DUF4440" evidence="2">
    <location>
        <begin position="45"/>
        <end position="148"/>
    </location>
</feature>
<feature type="transmembrane region" description="Helical" evidence="1">
    <location>
        <begin position="497"/>
        <end position="518"/>
    </location>
</feature>
<keyword evidence="1" id="KW-0812">Transmembrane</keyword>
<evidence type="ECO:0000256" key="1">
    <source>
        <dbReference type="SAM" id="Phobius"/>
    </source>
</evidence>
<gene>
    <name evidence="3" type="ORF">GCM10009850_035000</name>
</gene>
<dbReference type="SUPFAM" id="SSF54427">
    <property type="entry name" value="NTF2-like"/>
    <property type="match status" value="1"/>
</dbReference>
<name>A0ABN3CF67_9ACTN</name>
<feature type="transmembrane region" description="Helical" evidence="1">
    <location>
        <begin position="530"/>
        <end position="552"/>
    </location>
</feature>
<dbReference type="InterPro" id="IPR027843">
    <property type="entry name" value="DUF4440"/>
</dbReference>
<feature type="transmembrane region" description="Helical" evidence="1">
    <location>
        <begin position="428"/>
        <end position="451"/>
    </location>
</feature>
<comment type="caution">
    <text evidence="3">The sequence shown here is derived from an EMBL/GenBank/DDBJ whole genome shotgun (WGS) entry which is preliminary data.</text>
</comment>
<dbReference type="RefSeq" id="WP_344475782.1">
    <property type="nucleotide sequence ID" value="NZ_BAAAQX010000008.1"/>
</dbReference>
<dbReference type="Proteomes" id="UP001499843">
    <property type="component" value="Unassembled WGS sequence"/>
</dbReference>
<dbReference type="EMBL" id="BAAAQX010000008">
    <property type="protein sequence ID" value="GAA2208042.1"/>
    <property type="molecule type" value="Genomic_DNA"/>
</dbReference>
<sequence>MTIGHAFVNGRIRPMSAKDIMLSAARAVSEHRPMQNQPGQREALVKVVRSLIAAENLCDREAAAELLSPHFAGIVRANGLSQSREELLDRISAPTDPAVRRRLDDNAIEVQEAPGWCVVHSIVITDGAAAGRFRNTHLLVQEEDVWRCLFWQVTELRTISRPFFVLLARHGQHSQHILTRSDPARDDSPHPSEIVGEVLREQLLWQPPLAEQPDDRITIAEALYAPSPEARTTMAILGNALGSVTAAITHPSSPGKVHRIAGDELDSFLAWEDPSLHASRGLAGHSQHALAARVREAAMNPAFPERNAVLIVGHQPQLSRLADAMARDPGCPGHRRWRRLRVPIAHGEVICLVFADRYGAWPFYRPPRVLWSVAPADNAVMTDLKEKIKSKLDTAKLLGTAITFILGAMLALLTDTNRWGALESAEQLLAQVAAGLLLASFVLYLATLYAYDRLTMPPRFWTELSPRQGPRLRRGRRLVSRPPSSAVWVLYQNMQRVWWGLFTPATVGFGLALALMAVILTPGNQASATYVALASLGGLGAAVVAVLCVWFRPVLGSDD</sequence>
<dbReference type="InterPro" id="IPR032710">
    <property type="entry name" value="NTF2-like_dom_sf"/>
</dbReference>
<keyword evidence="1" id="KW-0472">Membrane</keyword>